<keyword evidence="3" id="KW-1185">Reference proteome</keyword>
<feature type="chain" id="PRO_5012960257" evidence="1">
    <location>
        <begin position="19"/>
        <end position="237"/>
    </location>
</feature>
<organism evidence="2 3">
    <name type="scientific">Neocallimastix californiae</name>
    <dbReference type="NCBI Taxonomy" id="1754190"/>
    <lineage>
        <taxon>Eukaryota</taxon>
        <taxon>Fungi</taxon>
        <taxon>Fungi incertae sedis</taxon>
        <taxon>Chytridiomycota</taxon>
        <taxon>Chytridiomycota incertae sedis</taxon>
        <taxon>Neocallimastigomycetes</taxon>
        <taxon>Neocallimastigales</taxon>
        <taxon>Neocallimastigaceae</taxon>
        <taxon>Neocallimastix</taxon>
    </lineage>
</organism>
<reference evidence="2 3" key="1">
    <citation type="submission" date="2016-08" db="EMBL/GenBank/DDBJ databases">
        <title>A Parts List for Fungal Cellulosomes Revealed by Comparative Genomics.</title>
        <authorList>
            <consortium name="DOE Joint Genome Institute"/>
            <person name="Haitjema C.H."/>
            <person name="Gilmore S.P."/>
            <person name="Henske J.K."/>
            <person name="Solomon K.V."/>
            <person name="De Groot R."/>
            <person name="Kuo A."/>
            <person name="Mondo S.J."/>
            <person name="Salamov A.A."/>
            <person name="Labutti K."/>
            <person name="Zhao Z."/>
            <person name="Chiniquy J."/>
            <person name="Barry K."/>
            <person name="Brewer H.M."/>
            <person name="Purvine S.O."/>
            <person name="Wright A.T."/>
            <person name="Boxma B."/>
            <person name="Van Alen T."/>
            <person name="Hackstein J.H."/>
            <person name="Baker S.E."/>
            <person name="Grigoriev I.V."/>
            <person name="O'Malley M.A."/>
        </authorList>
    </citation>
    <scope>NUCLEOTIDE SEQUENCE [LARGE SCALE GENOMIC DNA]</scope>
    <source>
        <strain evidence="2 3">G1</strain>
    </source>
</reference>
<gene>
    <name evidence="2" type="ORF">LY90DRAFT_697283</name>
</gene>
<dbReference type="AlphaFoldDB" id="A0A1Y2FH97"/>
<protein>
    <submittedName>
        <fullName evidence="2">Uncharacterized protein</fullName>
    </submittedName>
</protein>
<evidence type="ECO:0000256" key="1">
    <source>
        <dbReference type="SAM" id="SignalP"/>
    </source>
</evidence>
<dbReference type="EMBL" id="MCOG01000007">
    <property type="protein sequence ID" value="ORY83328.1"/>
    <property type="molecule type" value="Genomic_DNA"/>
</dbReference>
<dbReference type="OrthoDB" id="2135617at2759"/>
<sequence length="237" mass="27130">MKFYTIFLAIITITSVFSYSVVGKNFKRDVKININQNAFSDLPEQCSNDLKKFQENYDCVGLTKLTRENFKSLCNVFNSEECQRVLEDPISHIPNCKNSSLINEIFSETAIEMRKVEMKIICNSDEEGSLCPVAEIFIEHNRNHTEAKKAIRRSCISKKCNEIMIDSLPVLLNETKQVESFASTEGEIDQDIDENVNNWVEYLKSKECTKQYSINDATSLRIGSTFILTLGLILSFF</sequence>
<evidence type="ECO:0000313" key="3">
    <source>
        <dbReference type="Proteomes" id="UP000193920"/>
    </source>
</evidence>
<feature type="signal peptide" evidence="1">
    <location>
        <begin position="1"/>
        <end position="18"/>
    </location>
</feature>
<name>A0A1Y2FH97_9FUNG</name>
<accession>A0A1Y2FH97</accession>
<dbReference type="Proteomes" id="UP000193920">
    <property type="component" value="Unassembled WGS sequence"/>
</dbReference>
<keyword evidence="1" id="KW-0732">Signal</keyword>
<comment type="caution">
    <text evidence="2">The sequence shown here is derived from an EMBL/GenBank/DDBJ whole genome shotgun (WGS) entry which is preliminary data.</text>
</comment>
<proteinExistence type="predicted"/>
<evidence type="ECO:0000313" key="2">
    <source>
        <dbReference type="EMBL" id="ORY83328.1"/>
    </source>
</evidence>